<name>A0A1I1N671_9FLAO</name>
<evidence type="ECO:0000313" key="2">
    <source>
        <dbReference type="EMBL" id="SFC93157.1"/>
    </source>
</evidence>
<proteinExistence type="predicted"/>
<feature type="transmembrane region" description="Helical" evidence="1">
    <location>
        <begin position="12"/>
        <end position="34"/>
    </location>
</feature>
<dbReference type="STRING" id="1334022.SAMN04487907_1166"/>
<dbReference type="OrthoDB" id="1454090at2"/>
<gene>
    <name evidence="2" type="ORF">SAMN04487907_1166</name>
</gene>
<dbReference type="Proteomes" id="UP000199438">
    <property type="component" value="Unassembled WGS sequence"/>
</dbReference>
<accession>A0A1I1N671</accession>
<feature type="transmembrane region" description="Helical" evidence="1">
    <location>
        <begin position="151"/>
        <end position="169"/>
    </location>
</feature>
<organism evidence="2 3">
    <name type="scientific">Zunongwangia mangrovi</name>
    <dbReference type="NCBI Taxonomy" id="1334022"/>
    <lineage>
        <taxon>Bacteria</taxon>
        <taxon>Pseudomonadati</taxon>
        <taxon>Bacteroidota</taxon>
        <taxon>Flavobacteriia</taxon>
        <taxon>Flavobacteriales</taxon>
        <taxon>Flavobacteriaceae</taxon>
        <taxon>Zunongwangia</taxon>
    </lineage>
</organism>
<evidence type="ECO:0000256" key="1">
    <source>
        <dbReference type="SAM" id="Phobius"/>
    </source>
</evidence>
<protein>
    <submittedName>
        <fullName evidence="2">Uncharacterized protein</fullName>
    </submittedName>
</protein>
<keyword evidence="1" id="KW-1133">Transmembrane helix</keyword>
<keyword evidence="1" id="KW-0812">Transmembrane</keyword>
<reference evidence="3" key="1">
    <citation type="submission" date="2016-10" db="EMBL/GenBank/DDBJ databases">
        <authorList>
            <person name="Varghese N."/>
            <person name="Submissions S."/>
        </authorList>
    </citation>
    <scope>NUCLEOTIDE SEQUENCE [LARGE SCALE GENOMIC DNA]</scope>
    <source>
        <strain evidence="3">DSM 24499</strain>
    </source>
</reference>
<feature type="transmembrane region" description="Helical" evidence="1">
    <location>
        <begin position="121"/>
        <end position="139"/>
    </location>
</feature>
<dbReference type="RefSeq" id="WP_092545095.1">
    <property type="nucleotide sequence ID" value="NZ_FOKV01000016.1"/>
</dbReference>
<evidence type="ECO:0000313" key="3">
    <source>
        <dbReference type="Proteomes" id="UP000199438"/>
    </source>
</evidence>
<sequence length="179" mass="20644">MKNKIFKYGIPVGLIISFIGFILLKVNLINFEVYSPFSNIYRLTTFLSVIFVYINSTFIKNQFKQLIKIIGTSFAVILIINILKEFNIYDIQAIEIIGSITIIGLLILYTSHFYKKSNRNSLDIIKLGLVFFAAIGVFLKFLEIAPANYKYLTGGLFWVTISGMILYNYNHEIREKIKN</sequence>
<feature type="transmembrane region" description="Helical" evidence="1">
    <location>
        <begin position="66"/>
        <end position="83"/>
    </location>
</feature>
<keyword evidence="3" id="KW-1185">Reference proteome</keyword>
<feature type="transmembrane region" description="Helical" evidence="1">
    <location>
        <begin position="40"/>
        <end position="59"/>
    </location>
</feature>
<dbReference type="EMBL" id="FOKV01000016">
    <property type="protein sequence ID" value="SFC93157.1"/>
    <property type="molecule type" value="Genomic_DNA"/>
</dbReference>
<dbReference type="AlphaFoldDB" id="A0A1I1N671"/>
<feature type="transmembrane region" description="Helical" evidence="1">
    <location>
        <begin position="89"/>
        <end position="109"/>
    </location>
</feature>
<keyword evidence="1" id="KW-0472">Membrane</keyword>